<dbReference type="RefSeq" id="WP_354440940.1">
    <property type="nucleotide sequence ID" value="NZ_JBEPSH010000001.1"/>
</dbReference>
<keyword evidence="3" id="KW-1185">Reference proteome</keyword>
<keyword evidence="1" id="KW-0560">Oxidoreductase</keyword>
<evidence type="ECO:0000256" key="1">
    <source>
        <dbReference type="ARBA" id="ARBA00023002"/>
    </source>
</evidence>
<gene>
    <name evidence="2" type="ORF">ABIE13_000574</name>
</gene>
<reference evidence="2 3" key="1">
    <citation type="submission" date="2024-06" db="EMBL/GenBank/DDBJ databases">
        <title>Sorghum-associated microbial communities from plants grown in Nebraska, USA.</title>
        <authorList>
            <person name="Schachtman D."/>
        </authorList>
    </citation>
    <scope>NUCLEOTIDE SEQUENCE [LARGE SCALE GENOMIC DNA]</scope>
    <source>
        <strain evidence="2 3">2709</strain>
    </source>
</reference>
<dbReference type="InterPro" id="IPR042204">
    <property type="entry name" value="2Fe-2S-bd_N"/>
</dbReference>
<dbReference type="InterPro" id="IPR036010">
    <property type="entry name" value="2Fe-2S_ferredoxin-like_sf"/>
</dbReference>
<evidence type="ECO:0000313" key="2">
    <source>
        <dbReference type="EMBL" id="MET4575477.1"/>
    </source>
</evidence>
<dbReference type="Gene3D" id="3.10.20.440">
    <property type="entry name" value="2Fe-2S iron-sulphur cluster binding domain, sarcosine oxidase, alpha subunit, N-terminal domain"/>
    <property type="match status" value="1"/>
</dbReference>
<dbReference type="Proteomes" id="UP001549320">
    <property type="component" value="Unassembled WGS sequence"/>
</dbReference>
<comment type="caution">
    <text evidence="2">The sequence shown here is derived from an EMBL/GenBank/DDBJ whole genome shotgun (WGS) entry which is preliminary data.</text>
</comment>
<dbReference type="EMBL" id="JBEPSH010000001">
    <property type="protein sequence ID" value="MET4575477.1"/>
    <property type="molecule type" value="Genomic_DNA"/>
</dbReference>
<accession>A0ABV2Q399</accession>
<protein>
    <submittedName>
        <fullName evidence="2">Aerobic-type carbon monoxide dehydrogenase small subunit (CoxS/CutS family)</fullName>
    </submittedName>
</protein>
<proteinExistence type="predicted"/>
<dbReference type="Pfam" id="PF13510">
    <property type="entry name" value="Fer2_4"/>
    <property type="match status" value="1"/>
</dbReference>
<organism evidence="2 3">
    <name type="scientific">Ottowia thiooxydans</name>
    <dbReference type="NCBI Taxonomy" id="219182"/>
    <lineage>
        <taxon>Bacteria</taxon>
        <taxon>Pseudomonadati</taxon>
        <taxon>Pseudomonadota</taxon>
        <taxon>Betaproteobacteria</taxon>
        <taxon>Burkholderiales</taxon>
        <taxon>Comamonadaceae</taxon>
        <taxon>Ottowia</taxon>
    </lineage>
</organism>
<sequence>MVSNVPPDTAEGRRRSGAQLVRVAEGGRSPVGITIDGQPVQVMEDDTVLTAILTQLARLRDNEFGGGPRAGFCLMGACQECWVWQADGTRLRACSVLVSEGLAVFTRSPLTSWQIQSL</sequence>
<name>A0ABV2Q399_9BURK</name>
<dbReference type="SUPFAM" id="SSF54292">
    <property type="entry name" value="2Fe-2S ferredoxin-like"/>
    <property type="match status" value="1"/>
</dbReference>
<evidence type="ECO:0000313" key="3">
    <source>
        <dbReference type="Proteomes" id="UP001549320"/>
    </source>
</evidence>